<proteinExistence type="predicted"/>
<keyword evidence="3" id="KW-1185">Reference proteome</keyword>
<dbReference type="InParanoid" id="A0A078B4Q1"/>
<name>A0A078B4Q1_STYLE</name>
<organism evidence="2 3">
    <name type="scientific">Stylonychia lemnae</name>
    <name type="common">Ciliate</name>
    <dbReference type="NCBI Taxonomy" id="5949"/>
    <lineage>
        <taxon>Eukaryota</taxon>
        <taxon>Sar</taxon>
        <taxon>Alveolata</taxon>
        <taxon>Ciliophora</taxon>
        <taxon>Intramacronucleata</taxon>
        <taxon>Spirotrichea</taxon>
        <taxon>Stichotrichia</taxon>
        <taxon>Sporadotrichida</taxon>
        <taxon>Oxytrichidae</taxon>
        <taxon>Stylonychinae</taxon>
        <taxon>Stylonychia</taxon>
    </lineage>
</organism>
<feature type="compositionally biased region" description="Low complexity" evidence="1">
    <location>
        <begin position="432"/>
        <end position="443"/>
    </location>
</feature>
<feature type="region of interest" description="Disordered" evidence="1">
    <location>
        <begin position="424"/>
        <end position="446"/>
    </location>
</feature>
<feature type="region of interest" description="Disordered" evidence="1">
    <location>
        <begin position="166"/>
        <end position="190"/>
    </location>
</feature>
<evidence type="ECO:0000313" key="3">
    <source>
        <dbReference type="Proteomes" id="UP000039865"/>
    </source>
</evidence>
<gene>
    <name evidence="2" type="primary">Contig1106.g1200</name>
    <name evidence="2" type="ORF">STYLEM_17614</name>
</gene>
<sequence length="473" mass="53140">MSSALDQLKKLFCSAGAYQYGLKLFSCPQQSNCGTFDTLTPSSYSTQFSIKLDQQATPKLTKDSVCYYKVQFPNTATKGDVIYVNLAIVQNVKVYFYLGESITSSYVVNCSPTAGDTLIAEYPNQIFMTFVSTSNDNSPYYQATVQLAKYKQYDYQNDIRCTGVSNVKPSSGVDSGSSDGSSNTSNQTSNINYKGTVMLTLASSSQRQGYEDAAYSRSDLSIIPQVQDQSMNQPNGRRSNRSIDGSSNTQANITQNTNQNNIAGIQSQIHDIQHQRNRSTINRVLPTDQFQHVSNQTRANLNDSNDELFNENVPTLQANDNGRDIVEEELDLMEHVTNANTQSNNLRPLYVMGVSSNVGFANRDLQQSSIPIQINSQRAERNNSQAQFINNNDRQQQNHNQTQSMQNQAMLLIGDQNNQLQNRTNASENTDQRQQQQLQQIQRRNNRQTERQLNIMQQTGANLMQQNNGVRYQ</sequence>
<feature type="compositionally biased region" description="Polar residues" evidence="1">
    <location>
        <begin position="225"/>
        <end position="247"/>
    </location>
</feature>
<evidence type="ECO:0000313" key="2">
    <source>
        <dbReference type="EMBL" id="CDW88493.1"/>
    </source>
</evidence>
<protein>
    <submittedName>
        <fullName evidence="2">Uncharacterized protein</fullName>
    </submittedName>
</protein>
<feature type="region of interest" description="Disordered" evidence="1">
    <location>
        <begin position="225"/>
        <end position="253"/>
    </location>
</feature>
<accession>A0A078B4Q1</accession>
<dbReference type="AlphaFoldDB" id="A0A078B4Q1"/>
<reference evidence="2 3" key="1">
    <citation type="submission" date="2014-06" db="EMBL/GenBank/DDBJ databases">
        <authorList>
            <person name="Swart Estienne"/>
        </authorList>
    </citation>
    <scope>NUCLEOTIDE SEQUENCE [LARGE SCALE GENOMIC DNA]</scope>
    <source>
        <strain evidence="2 3">130c</strain>
    </source>
</reference>
<dbReference type="EMBL" id="CCKQ01016620">
    <property type="protein sequence ID" value="CDW88493.1"/>
    <property type="molecule type" value="Genomic_DNA"/>
</dbReference>
<feature type="compositionally biased region" description="Low complexity" evidence="1">
    <location>
        <begin position="170"/>
        <end position="190"/>
    </location>
</feature>
<dbReference type="Proteomes" id="UP000039865">
    <property type="component" value="Unassembled WGS sequence"/>
</dbReference>
<evidence type="ECO:0000256" key="1">
    <source>
        <dbReference type="SAM" id="MobiDB-lite"/>
    </source>
</evidence>